<comment type="caution">
    <text evidence="4">The sequence shown here is derived from an EMBL/GenBank/DDBJ whole genome shotgun (WGS) entry which is preliminary data.</text>
</comment>
<feature type="domain" description="Glycosyltransferase subfamily 4-like N-terminal" evidence="3">
    <location>
        <begin position="14"/>
        <end position="184"/>
    </location>
</feature>
<dbReference type="SUPFAM" id="SSF53756">
    <property type="entry name" value="UDP-Glycosyltransferase/glycogen phosphorylase"/>
    <property type="match status" value="1"/>
</dbReference>
<evidence type="ECO:0000259" key="2">
    <source>
        <dbReference type="Pfam" id="PF00534"/>
    </source>
</evidence>
<accession>A0A9X3WHD2</accession>
<gene>
    <name evidence="4" type="ORF">NC661_05215</name>
</gene>
<evidence type="ECO:0000259" key="3">
    <source>
        <dbReference type="Pfam" id="PF13439"/>
    </source>
</evidence>
<dbReference type="Pfam" id="PF00534">
    <property type="entry name" value="Glycos_transf_1"/>
    <property type="match status" value="1"/>
</dbReference>
<reference evidence="4" key="1">
    <citation type="submission" date="2022-06" db="EMBL/GenBank/DDBJ databases">
        <title>Aquibacillus sp. a new bacterium isolated from soil saline samples.</title>
        <authorList>
            <person name="Galisteo C."/>
            <person name="De La Haba R."/>
            <person name="Sanchez-Porro C."/>
            <person name="Ventosa A."/>
        </authorList>
    </citation>
    <scope>NUCLEOTIDE SEQUENCE</scope>
    <source>
        <strain evidence="4">JCM 12387</strain>
    </source>
</reference>
<sequence length="394" mass="45859">MKILYMSWFSSGEGSKIHAQEFTHAMEQLDHEVITKDLSIKKHNPSPGSTHTRKEQAPSSNLKNYLKELKSLVMVFIRFIRLIGYINKYKPERLIYRYSIYDISGMLAAKLFRIPIIYEINGSIEYERDIANKFYIKRFVKTSEKYIFKHASLLLLVSEELKRYFGSKSYNMDHVLVVPNGVDIRKFNQPQPLPERLAQLKQAWSSKKVIGFMGSLKSWHGAERIIDLLPELIQKDQDVRYLIIGDGDQRGVINDKITQSKLQDYVYITGFQDYTIIPSLLDIMDIAVAPYQHIDFFHFSPLKVMEYMAKGKPVIAPALGQCKDLIAKDHGILLQENNQEALKHALLKLIMDPDQAMEMGKRGQRYIREHYTWEQNARRIEQALQENKRRVSNG</sequence>
<dbReference type="Pfam" id="PF13439">
    <property type="entry name" value="Glyco_transf_4"/>
    <property type="match status" value="1"/>
</dbReference>
<feature type="region of interest" description="Disordered" evidence="1">
    <location>
        <begin position="40"/>
        <end position="59"/>
    </location>
</feature>
<dbReference type="RefSeq" id="WP_259867492.1">
    <property type="nucleotide sequence ID" value="NZ_JAMQJZ010000003.1"/>
</dbReference>
<dbReference type="InterPro" id="IPR028098">
    <property type="entry name" value="Glyco_trans_4-like_N"/>
</dbReference>
<feature type="domain" description="Glycosyl transferase family 1" evidence="2">
    <location>
        <begin position="205"/>
        <end position="365"/>
    </location>
</feature>
<evidence type="ECO:0000313" key="4">
    <source>
        <dbReference type="EMBL" id="MDC3419765.1"/>
    </source>
</evidence>
<dbReference type="AlphaFoldDB" id="A0A9X3WHD2"/>
<dbReference type="Gene3D" id="3.40.50.2000">
    <property type="entry name" value="Glycogen Phosphorylase B"/>
    <property type="match status" value="2"/>
</dbReference>
<dbReference type="PANTHER" id="PTHR12526:SF622">
    <property type="entry name" value="GLYCOSYLTRANSFERASE (GROUP I)"/>
    <property type="match status" value="1"/>
</dbReference>
<dbReference type="GO" id="GO:0016757">
    <property type="term" value="F:glycosyltransferase activity"/>
    <property type="evidence" value="ECO:0007669"/>
    <property type="project" value="InterPro"/>
</dbReference>
<dbReference type="EMBL" id="JAMQJZ010000003">
    <property type="protein sequence ID" value="MDC3419765.1"/>
    <property type="molecule type" value="Genomic_DNA"/>
</dbReference>
<dbReference type="CDD" id="cd03794">
    <property type="entry name" value="GT4_WbuB-like"/>
    <property type="match status" value="1"/>
</dbReference>
<proteinExistence type="predicted"/>
<dbReference type="Proteomes" id="UP001145072">
    <property type="component" value="Unassembled WGS sequence"/>
</dbReference>
<keyword evidence="5" id="KW-1185">Reference proteome</keyword>
<dbReference type="PANTHER" id="PTHR12526">
    <property type="entry name" value="GLYCOSYLTRANSFERASE"/>
    <property type="match status" value="1"/>
</dbReference>
<name>A0A9X3WHD2_9BACI</name>
<evidence type="ECO:0000256" key="1">
    <source>
        <dbReference type="SAM" id="MobiDB-lite"/>
    </source>
</evidence>
<organism evidence="4 5">
    <name type="scientific">Aquibacillus koreensis</name>
    <dbReference type="NCBI Taxonomy" id="279446"/>
    <lineage>
        <taxon>Bacteria</taxon>
        <taxon>Bacillati</taxon>
        <taxon>Bacillota</taxon>
        <taxon>Bacilli</taxon>
        <taxon>Bacillales</taxon>
        <taxon>Bacillaceae</taxon>
        <taxon>Aquibacillus</taxon>
    </lineage>
</organism>
<dbReference type="InterPro" id="IPR001296">
    <property type="entry name" value="Glyco_trans_1"/>
</dbReference>
<evidence type="ECO:0000313" key="5">
    <source>
        <dbReference type="Proteomes" id="UP001145072"/>
    </source>
</evidence>
<protein>
    <submittedName>
        <fullName evidence="4">Glycosyltransferase family 4 protein</fullName>
    </submittedName>
</protein>